<keyword evidence="4" id="KW-1185">Reference proteome</keyword>
<evidence type="ECO:0000256" key="1">
    <source>
        <dbReference type="SAM" id="Coils"/>
    </source>
</evidence>
<comment type="caution">
    <text evidence="3">The sequence shown here is derived from an EMBL/GenBank/DDBJ whole genome shotgun (WGS) entry which is preliminary data.</text>
</comment>
<evidence type="ECO:0000256" key="2">
    <source>
        <dbReference type="SAM" id="SignalP"/>
    </source>
</evidence>
<name>A0ABT5JYT3_9BURK</name>
<sequence length="175" mass="18421">MMLKLISCAGVLLLSACAARPLPRPAATCAPPAQVAPAAAVNELLAYQAGLRLLTPAELGKALAEANAHDAHDARAALRRAMLLAAQRGAGDLGRAQALLDAVAQSAVPDEQVLKPLAQFLAAGYADARRQDEAADRLGQQLREGQRRNEQLNDKLEALKNIERTLSVRPAPAAK</sequence>
<dbReference type="Proteomes" id="UP001221208">
    <property type="component" value="Unassembled WGS sequence"/>
</dbReference>
<evidence type="ECO:0000313" key="4">
    <source>
        <dbReference type="Proteomes" id="UP001221208"/>
    </source>
</evidence>
<dbReference type="PROSITE" id="PS51257">
    <property type="entry name" value="PROKAR_LIPOPROTEIN"/>
    <property type="match status" value="1"/>
</dbReference>
<feature type="coiled-coil region" evidence="1">
    <location>
        <begin position="135"/>
        <end position="169"/>
    </location>
</feature>
<protein>
    <submittedName>
        <fullName evidence="3">Uncharacterized protein</fullName>
    </submittedName>
</protein>
<gene>
    <name evidence="3" type="ORF">OIK44_09785</name>
</gene>
<keyword evidence="1" id="KW-0175">Coiled coil</keyword>
<dbReference type="EMBL" id="JAQQXR010000003">
    <property type="protein sequence ID" value="MDC8757878.1"/>
    <property type="molecule type" value="Genomic_DNA"/>
</dbReference>
<feature type="signal peptide" evidence="2">
    <location>
        <begin position="1"/>
        <end position="26"/>
    </location>
</feature>
<organism evidence="3 4">
    <name type="scientific">Janthinobacterium fluminis</name>
    <dbReference type="NCBI Taxonomy" id="2987524"/>
    <lineage>
        <taxon>Bacteria</taxon>
        <taxon>Pseudomonadati</taxon>
        <taxon>Pseudomonadota</taxon>
        <taxon>Betaproteobacteria</taxon>
        <taxon>Burkholderiales</taxon>
        <taxon>Oxalobacteraceae</taxon>
        <taxon>Janthinobacterium</taxon>
    </lineage>
</organism>
<dbReference type="RefSeq" id="WP_273670555.1">
    <property type="nucleotide sequence ID" value="NZ_JAQQXR010000003.1"/>
</dbReference>
<feature type="chain" id="PRO_5046037394" evidence="2">
    <location>
        <begin position="27"/>
        <end position="175"/>
    </location>
</feature>
<proteinExistence type="predicted"/>
<keyword evidence="2" id="KW-0732">Signal</keyword>
<accession>A0ABT5JYT3</accession>
<reference evidence="3 4" key="1">
    <citation type="submission" date="2022-10" db="EMBL/GenBank/DDBJ databases">
        <title>Janthinobacterium sp. hw3 Genome sequencing.</title>
        <authorList>
            <person name="Park S."/>
        </authorList>
    </citation>
    <scope>NUCLEOTIDE SEQUENCE [LARGE SCALE GENOMIC DNA]</scope>
    <source>
        <strain evidence="4">hw3</strain>
    </source>
</reference>
<evidence type="ECO:0000313" key="3">
    <source>
        <dbReference type="EMBL" id="MDC8757878.1"/>
    </source>
</evidence>